<dbReference type="GO" id="GO:0003723">
    <property type="term" value="F:RNA binding"/>
    <property type="evidence" value="ECO:0007669"/>
    <property type="project" value="TreeGrafter"/>
</dbReference>
<name>A0A445C4R6_ARAHY</name>
<dbReference type="Proteomes" id="UP000289738">
    <property type="component" value="Chromosome A07"/>
</dbReference>
<dbReference type="InterPro" id="IPR014726">
    <property type="entry name" value="Ribosomal_uL2_dom3"/>
</dbReference>
<dbReference type="STRING" id="3818.A0A445C4R6"/>
<evidence type="ECO:0000256" key="1">
    <source>
        <dbReference type="ARBA" id="ARBA00005636"/>
    </source>
</evidence>
<keyword evidence="2" id="KW-0689">Ribosomal protein</keyword>
<comment type="similarity">
    <text evidence="1">Belongs to the universal ribosomal protein uL2 family.</text>
</comment>
<proteinExistence type="inferred from homology"/>
<reference evidence="5 6" key="1">
    <citation type="submission" date="2019-01" db="EMBL/GenBank/DDBJ databases">
        <title>Sequencing of cultivated peanut Arachis hypogaea provides insights into genome evolution and oil improvement.</title>
        <authorList>
            <person name="Chen X."/>
        </authorList>
    </citation>
    <scope>NUCLEOTIDE SEQUENCE [LARGE SCALE GENOMIC DNA]</scope>
    <source>
        <strain evidence="6">cv. Fuhuasheng</strain>
        <tissue evidence="5">Leaves</tissue>
    </source>
</reference>
<evidence type="ECO:0000313" key="5">
    <source>
        <dbReference type="EMBL" id="RYR45922.1"/>
    </source>
</evidence>
<protein>
    <recommendedName>
        <fullName evidence="4">Large ribosomal subunit protein uL2 C-terminal domain-containing protein</fullName>
    </recommendedName>
</protein>
<evidence type="ECO:0000313" key="6">
    <source>
        <dbReference type="Proteomes" id="UP000289738"/>
    </source>
</evidence>
<dbReference type="GO" id="GO:0032543">
    <property type="term" value="P:mitochondrial translation"/>
    <property type="evidence" value="ECO:0007669"/>
    <property type="project" value="TreeGrafter"/>
</dbReference>
<dbReference type="Gene3D" id="2.30.30.30">
    <property type="match status" value="1"/>
</dbReference>
<dbReference type="Gene3D" id="4.10.950.10">
    <property type="entry name" value="Ribosomal protein L2, domain 3"/>
    <property type="match status" value="1"/>
</dbReference>
<dbReference type="SUPFAM" id="SSF50104">
    <property type="entry name" value="Translation proteins SH3-like domain"/>
    <property type="match status" value="1"/>
</dbReference>
<dbReference type="InterPro" id="IPR022669">
    <property type="entry name" value="Ribosomal_uL2_C"/>
</dbReference>
<gene>
    <name evidence="5" type="ORF">Ahy_A07g031691</name>
</gene>
<dbReference type="GO" id="GO:0005762">
    <property type="term" value="C:mitochondrial large ribosomal subunit"/>
    <property type="evidence" value="ECO:0007669"/>
    <property type="project" value="TreeGrafter"/>
</dbReference>
<sequence length="156" mass="17065">MPLGTIIHNIEITLGKGGQLARAAGVVAKLIAKEEKSATLKLSSGETSGKYWVNQKTLGRAGSKCWLGKRPVVRGVVMNPVDHPHGVVKVGPQLVKKKPATPWGYPALGRRQTVAILFERIKFFLFILTYISYNKNLLKSGCEVEILSMNHSSNTL</sequence>
<dbReference type="GO" id="GO:0003735">
    <property type="term" value="F:structural constituent of ribosome"/>
    <property type="evidence" value="ECO:0007669"/>
    <property type="project" value="InterPro"/>
</dbReference>
<dbReference type="EMBL" id="SDMP01000007">
    <property type="protein sequence ID" value="RYR45922.1"/>
    <property type="molecule type" value="Genomic_DNA"/>
</dbReference>
<dbReference type="InterPro" id="IPR008991">
    <property type="entry name" value="Translation_prot_SH3-like_sf"/>
</dbReference>
<dbReference type="PROSITE" id="PS00467">
    <property type="entry name" value="RIBOSOMAL_L2"/>
    <property type="match status" value="1"/>
</dbReference>
<dbReference type="PANTHER" id="PTHR13691">
    <property type="entry name" value="RIBOSOMAL PROTEIN L2"/>
    <property type="match status" value="1"/>
</dbReference>
<evidence type="ECO:0000256" key="2">
    <source>
        <dbReference type="ARBA" id="ARBA00022980"/>
    </source>
</evidence>
<evidence type="ECO:0000259" key="4">
    <source>
        <dbReference type="SMART" id="SM01382"/>
    </source>
</evidence>
<dbReference type="AlphaFoldDB" id="A0A445C4R6"/>
<dbReference type="SMART" id="SM01382">
    <property type="entry name" value="Ribosomal_L2_C"/>
    <property type="match status" value="1"/>
</dbReference>
<keyword evidence="3" id="KW-0687">Ribonucleoprotein</keyword>
<accession>A0A445C4R6</accession>
<dbReference type="InterPro" id="IPR022671">
    <property type="entry name" value="Ribosomal_uL2_CS"/>
</dbReference>
<dbReference type="InterPro" id="IPR014722">
    <property type="entry name" value="Rib_uL2_dom2"/>
</dbReference>
<dbReference type="PANTHER" id="PTHR13691:SF57">
    <property type="entry name" value="LARGE RIBOSOMAL SUBUNIT PROTEIN UL2CZ_UL2CY"/>
    <property type="match status" value="1"/>
</dbReference>
<keyword evidence="6" id="KW-1185">Reference proteome</keyword>
<evidence type="ECO:0000256" key="3">
    <source>
        <dbReference type="ARBA" id="ARBA00023274"/>
    </source>
</evidence>
<dbReference type="Pfam" id="PF03947">
    <property type="entry name" value="Ribosomal_L2_C"/>
    <property type="match status" value="2"/>
</dbReference>
<organism evidence="5 6">
    <name type="scientific">Arachis hypogaea</name>
    <name type="common">Peanut</name>
    <dbReference type="NCBI Taxonomy" id="3818"/>
    <lineage>
        <taxon>Eukaryota</taxon>
        <taxon>Viridiplantae</taxon>
        <taxon>Streptophyta</taxon>
        <taxon>Embryophyta</taxon>
        <taxon>Tracheophyta</taxon>
        <taxon>Spermatophyta</taxon>
        <taxon>Magnoliopsida</taxon>
        <taxon>eudicotyledons</taxon>
        <taxon>Gunneridae</taxon>
        <taxon>Pentapetalae</taxon>
        <taxon>rosids</taxon>
        <taxon>fabids</taxon>
        <taxon>Fabales</taxon>
        <taxon>Fabaceae</taxon>
        <taxon>Papilionoideae</taxon>
        <taxon>50 kb inversion clade</taxon>
        <taxon>dalbergioids sensu lato</taxon>
        <taxon>Dalbergieae</taxon>
        <taxon>Pterocarpus clade</taxon>
        <taxon>Arachis</taxon>
    </lineage>
</organism>
<comment type="caution">
    <text evidence="5">The sequence shown here is derived from an EMBL/GenBank/DDBJ whole genome shotgun (WGS) entry which is preliminary data.</text>
</comment>
<feature type="domain" description="Large ribosomal subunit protein uL2 C-terminal" evidence="4">
    <location>
        <begin position="1"/>
        <end position="106"/>
    </location>
</feature>
<dbReference type="InterPro" id="IPR002171">
    <property type="entry name" value="Ribosomal_uL2"/>
</dbReference>